<organism evidence="4 5">
    <name type="scientific">Thalassotalea litorea</name>
    <dbReference type="NCBI Taxonomy" id="2020715"/>
    <lineage>
        <taxon>Bacteria</taxon>
        <taxon>Pseudomonadati</taxon>
        <taxon>Pseudomonadota</taxon>
        <taxon>Gammaproteobacteria</taxon>
        <taxon>Alteromonadales</taxon>
        <taxon>Colwelliaceae</taxon>
        <taxon>Thalassotalea</taxon>
    </lineage>
</organism>
<evidence type="ECO:0000313" key="4">
    <source>
        <dbReference type="EMBL" id="TLU65761.1"/>
    </source>
</evidence>
<dbReference type="AlphaFoldDB" id="A0A5R9IR37"/>
<name>A0A5R9IR37_9GAMM</name>
<dbReference type="Gene3D" id="3.40.50.300">
    <property type="entry name" value="P-loop containing nucleotide triphosphate hydrolases"/>
    <property type="match status" value="1"/>
</dbReference>
<feature type="compositionally biased region" description="Polar residues" evidence="2">
    <location>
        <begin position="270"/>
        <end position="280"/>
    </location>
</feature>
<dbReference type="SUPFAM" id="SSF52540">
    <property type="entry name" value="P-loop containing nucleoside triphosphate hydrolases"/>
    <property type="match status" value="1"/>
</dbReference>
<dbReference type="InterPro" id="IPR003593">
    <property type="entry name" value="AAA+_ATPase"/>
</dbReference>
<dbReference type="InterPro" id="IPR052026">
    <property type="entry name" value="ExeA_AAA_ATPase_DNA-bind"/>
</dbReference>
<evidence type="ECO:0000313" key="5">
    <source>
        <dbReference type="Proteomes" id="UP000307790"/>
    </source>
</evidence>
<dbReference type="Pfam" id="PF13401">
    <property type="entry name" value="AAA_22"/>
    <property type="match status" value="1"/>
</dbReference>
<evidence type="ECO:0000256" key="1">
    <source>
        <dbReference type="SAM" id="Coils"/>
    </source>
</evidence>
<evidence type="ECO:0000259" key="3">
    <source>
        <dbReference type="SMART" id="SM00382"/>
    </source>
</evidence>
<sequence length="452" mass="51648">MYENFYGFKSKPFQLNPDPKFFFGSAKHTQALSYLQYGLEQGEGFIVITGPIGTGKTMLAQSLLHRIKDSSIEAIQIVTSKLSPDDLLRAIVRKFKMPVENRSKASLLQSIEQHLLALNSQGKRALLLVDEAQNLPAETVEELRMLSNFQRNNKPLLQSFLLGQEELKPIIQSQGMEQFRQRIIASCHLQPLTTEEISQYIKHRLELVSEKPLQIFHDDCYEYIKQKTLGIPRKINLFVDRVLLYGFLNNKRFLIREDLQAVSEEFAEELSTSQPNQESNGVAVEASGQPKANQKVKTISKDARLTDKRILKSLKKIADYLQESIDNKMSISRDLDKLIEQKVALATERPPQLKQEAFKKAIDPVAERAVIEYAISHPDDGQYKASDALREEGVFISGSAVRSIWLKHNLENYSKRVKALEEKVNKEEIVLNEEQLTILEKHMDDNDKRLGL</sequence>
<dbReference type="InterPro" id="IPR027417">
    <property type="entry name" value="P-loop_NTPase"/>
</dbReference>
<dbReference type="PANTHER" id="PTHR35894:SF1">
    <property type="entry name" value="PHOSPHORIBULOKINASE _ URIDINE KINASE FAMILY"/>
    <property type="match status" value="1"/>
</dbReference>
<dbReference type="Proteomes" id="UP000307790">
    <property type="component" value="Unassembled WGS sequence"/>
</dbReference>
<feature type="region of interest" description="Disordered" evidence="2">
    <location>
        <begin position="270"/>
        <end position="296"/>
    </location>
</feature>
<reference evidence="4 5" key="1">
    <citation type="submission" date="2019-05" db="EMBL/GenBank/DDBJ databases">
        <title>Genome sequences of Thalassotalea litorea 1K03283.</title>
        <authorList>
            <person name="Zhang D."/>
        </authorList>
    </citation>
    <scope>NUCLEOTIDE SEQUENCE [LARGE SCALE GENOMIC DNA]</scope>
    <source>
        <strain evidence="4 5">MCCC 1K03283</strain>
    </source>
</reference>
<dbReference type="OrthoDB" id="9780149at2"/>
<feature type="coiled-coil region" evidence="1">
    <location>
        <begin position="410"/>
        <end position="437"/>
    </location>
</feature>
<evidence type="ECO:0000256" key="2">
    <source>
        <dbReference type="SAM" id="MobiDB-lite"/>
    </source>
</evidence>
<dbReference type="PANTHER" id="PTHR35894">
    <property type="entry name" value="GENERAL SECRETION PATHWAY PROTEIN A-RELATED"/>
    <property type="match status" value="1"/>
</dbReference>
<protein>
    <submittedName>
        <fullName evidence="4">DUF2075 domain-containing protein</fullName>
    </submittedName>
</protein>
<gene>
    <name evidence="4" type="ORF">FE810_07545</name>
</gene>
<dbReference type="GO" id="GO:0016887">
    <property type="term" value="F:ATP hydrolysis activity"/>
    <property type="evidence" value="ECO:0007669"/>
    <property type="project" value="InterPro"/>
</dbReference>
<keyword evidence="5" id="KW-1185">Reference proteome</keyword>
<proteinExistence type="predicted"/>
<accession>A0A5R9IR37</accession>
<feature type="domain" description="AAA+ ATPase" evidence="3">
    <location>
        <begin position="42"/>
        <end position="219"/>
    </location>
</feature>
<keyword evidence="1" id="KW-0175">Coiled coil</keyword>
<dbReference type="EMBL" id="VCBC01000006">
    <property type="protein sequence ID" value="TLU65761.1"/>
    <property type="molecule type" value="Genomic_DNA"/>
</dbReference>
<dbReference type="SMART" id="SM00382">
    <property type="entry name" value="AAA"/>
    <property type="match status" value="1"/>
</dbReference>
<dbReference type="RefSeq" id="WP_138319422.1">
    <property type="nucleotide sequence ID" value="NZ_VCBC01000006.1"/>
</dbReference>
<dbReference type="InterPro" id="IPR049945">
    <property type="entry name" value="AAA_22"/>
</dbReference>
<comment type="caution">
    <text evidence="4">The sequence shown here is derived from an EMBL/GenBank/DDBJ whole genome shotgun (WGS) entry which is preliminary data.</text>
</comment>